<dbReference type="STRING" id="1801756.A3C67_02220"/>
<reference evidence="3 4" key="1">
    <citation type="journal article" date="2016" name="Nat. Commun.">
        <title>Thousands of microbial genomes shed light on interconnected biogeochemical processes in an aquifer system.</title>
        <authorList>
            <person name="Anantharaman K."/>
            <person name="Brown C.T."/>
            <person name="Hug L.A."/>
            <person name="Sharon I."/>
            <person name="Castelle C.J."/>
            <person name="Probst A.J."/>
            <person name="Thomas B.C."/>
            <person name="Singh A."/>
            <person name="Wilkins M.J."/>
            <person name="Karaoz U."/>
            <person name="Brodie E.L."/>
            <person name="Williams K.H."/>
            <person name="Hubbard S.S."/>
            <person name="Banfield J.F."/>
        </authorList>
    </citation>
    <scope>NUCLEOTIDE SEQUENCE [LARGE SCALE GENOMIC DNA]</scope>
</reference>
<dbReference type="GO" id="GO:0009002">
    <property type="term" value="F:serine-type D-Ala-D-Ala carboxypeptidase activity"/>
    <property type="evidence" value="ECO:0007669"/>
    <property type="project" value="InterPro"/>
</dbReference>
<evidence type="ECO:0000313" key="3">
    <source>
        <dbReference type="EMBL" id="OGI76426.1"/>
    </source>
</evidence>
<feature type="transmembrane region" description="Helical" evidence="1">
    <location>
        <begin position="6"/>
        <end position="30"/>
    </location>
</feature>
<dbReference type="InterPro" id="IPR012338">
    <property type="entry name" value="Beta-lactam/transpept-like"/>
</dbReference>
<dbReference type="Pfam" id="PF00768">
    <property type="entry name" value="Peptidase_S11"/>
    <property type="match status" value="1"/>
</dbReference>
<protein>
    <recommendedName>
        <fullName evidence="2">Peptidase S11 D-alanyl-D-alanine carboxypeptidase A N-terminal domain-containing protein</fullName>
    </recommendedName>
</protein>
<dbReference type="AlphaFoldDB" id="A0A1F6W3S2"/>
<evidence type="ECO:0000313" key="4">
    <source>
        <dbReference type="Proteomes" id="UP000179275"/>
    </source>
</evidence>
<sequence length="293" mass="32284">MTPEQIRSNLLVFILLILTLVAILFSIGNFKLSEGERTKREQVEKIKITLDNISLFAKAVSAYNLSQNKKIYGRNDKVMMPIASLAKIMTVVLALNNHNEGEVRSITLDAIREVGDFGLLANEKWKIEDLAILTLLVSANDGAYTLASSADFLENMNSKARKIGAENTLFVNFTGLDIDLNTAGALASAEDVNVMAMYAIRAYPEIFYATRTPEINLTSESGFVHNIKNTNVIINKIPNLLFSKTGFTEVAGGNLTVIFKNSRGEKIAVTVLGSTFEGRFTDMEKLVNVLYST</sequence>
<dbReference type="InterPro" id="IPR001967">
    <property type="entry name" value="Peptidase_S11_N"/>
</dbReference>
<evidence type="ECO:0000259" key="2">
    <source>
        <dbReference type="Pfam" id="PF00768"/>
    </source>
</evidence>
<organism evidence="3 4">
    <name type="scientific">Candidatus Nomurabacteria bacterium RIFCSPHIGHO2_02_FULL_42_19</name>
    <dbReference type="NCBI Taxonomy" id="1801756"/>
    <lineage>
        <taxon>Bacteria</taxon>
        <taxon>Candidatus Nomuraibacteriota</taxon>
    </lineage>
</organism>
<accession>A0A1F6W3S2</accession>
<keyword evidence="1" id="KW-1133">Transmembrane helix</keyword>
<keyword evidence="1" id="KW-0472">Membrane</keyword>
<comment type="caution">
    <text evidence="3">The sequence shown here is derived from an EMBL/GenBank/DDBJ whole genome shotgun (WGS) entry which is preliminary data.</text>
</comment>
<dbReference type="SUPFAM" id="SSF56601">
    <property type="entry name" value="beta-lactamase/transpeptidase-like"/>
    <property type="match status" value="1"/>
</dbReference>
<evidence type="ECO:0000256" key="1">
    <source>
        <dbReference type="SAM" id="Phobius"/>
    </source>
</evidence>
<keyword evidence="1" id="KW-0812">Transmembrane</keyword>
<dbReference type="GO" id="GO:0006508">
    <property type="term" value="P:proteolysis"/>
    <property type="evidence" value="ECO:0007669"/>
    <property type="project" value="InterPro"/>
</dbReference>
<dbReference type="EMBL" id="MFUG01000003">
    <property type="protein sequence ID" value="OGI76426.1"/>
    <property type="molecule type" value="Genomic_DNA"/>
</dbReference>
<proteinExistence type="predicted"/>
<dbReference type="Proteomes" id="UP000179275">
    <property type="component" value="Unassembled WGS sequence"/>
</dbReference>
<gene>
    <name evidence="3" type="ORF">A3C67_02220</name>
</gene>
<dbReference type="Gene3D" id="3.40.710.10">
    <property type="entry name" value="DD-peptidase/beta-lactamase superfamily"/>
    <property type="match status" value="1"/>
</dbReference>
<name>A0A1F6W3S2_9BACT</name>
<dbReference type="PANTHER" id="PTHR21581">
    <property type="entry name" value="D-ALANYL-D-ALANINE CARBOXYPEPTIDASE"/>
    <property type="match status" value="1"/>
</dbReference>
<feature type="domain" description="Peptidase S11 D-alanyl-D-alanine carboxypeptidase A N-terminal" evidence="2">
    <location>
        <begin position="57"/>
        <end position="270"/>
    </location>
</feature>
<dbReference type="PANTHER" id="PTHR21581:SF11">
    <property type="entry name" value="D-ALANYL-D-ALANINE CARBOXYPEPTIDASE DACA"/>
    <property type="match status" value="1"/>
</dbReference>